<gene>
    <name evidence="2" type="ORF">D4739_08845</name>
</gene>
<protein>
    <submittedName>
        <fullName evidence="2">Uncharacterized protein</fullName>
    </submittedName>
</protein>
<evidence type="ECO:0000313" key="3">
    <source>
        <dbReference type="Proteomes" id="UP000276542"/>
    </source>
</evidence>
<feature type="transmembrane region" description="Helical" evidence="1">
    <location>
        <begin position="148"/>
        <end position="168"/>
    </location>
</feature>
<reference evidence="3" key="1">
    <citation type="submission" date="2018-09" db="EMBL/GenBank/DDBJ databases">
        <authorList>
            <person name="Zhu H."/>
        </authorList>
    </citation>
    <scope>NUCLEOTIDE SEQUENCE [LARGE SCALE GENOMIC DNA]</scope>
    <source>
        <strain evidence="3">K1W22B-1</strain>
    </source>
</reference>
<feature type="transmembrane region" description="Helical" evidence="1">
    <location>
        <begin position="76"/>
        <end position="96"/>
    </location>
</feature>
<keyword evidence="3" id="KW-1185">Reference proteome</keyword>
<keyword evidence="1" id="KW-0812">Transmembrane</keyword>
<comment type="caution">
    <text evidence="2">The sequence shown here is derived from an EMBL/GenBank/DDBJ whole genome shotgun (WGS) entry which is preliminary data.</text>
</comment>
<accession>A0A3A5H8X8</accession>
<dbReference type="EMBL" id="QYRP01000002">
    <property type="protein sequence ID" value="RJS46308.1"/>
    <property type="molecule type" value="Genomic_DNA"/>
</dbReference>
<dbReference type="RefSeq" id="WP_120060281.1">
    <property type="nucleotide sequence ID" value="NZ_QYRP01000002.1"/>
</dbReference>
<evidence type="ECO:0000313" key="2">
    <source>
        <dbReference type="EMBL" id="RJS46308.1"/>
    </source>
</evidence>
<dbReference type="Proteomes" id="UP000276542">
    <property type="component" value="Unassembled WGS sequence"/>
</dbReference>
<keyword evidence="1" id="KW-0472">Membrane</keyword>
<dbReference type="AlphaFoldDB" id="A0A3A5H8X8"/>
<name>A0A3A5H8X8_9ACTN</name>
<organism evidence="2 3">
    <name type="scientific">Nocardioides cavernaquae</name>
    <dbReference type="NCBI Taxonomy" id="2321396"/>
    <lineage>
        <taxon>Bacteria</taxon>
        <taxon>Bacillati</taxon>
        <taxon>Actinomycetota</taxon>
        <taxon>Actinomycetes</taxon>
        <taxon>Propionibacteriales</taxon>
        <taxon>Nocardioidaceae</taxon>
        <taxon>Nocardioides</taxon>
    </lineage>
</organism>
<feature type="transmembrane region" description="Helical" evidence="1">
    <location>
        <begin position="108"/>
        <end position="128"/>
    </location>
</feature>
<sequence>MTTDRALLALIAGAALTALSTLASVSAVVGLAGSVICLVALGPLVRASDAFGTARFGAVLGLVGSSLLLADVQVRIADWLVLLGLLLLLTGSCAGLRDVLAEGFRRAAAGRISGSVLFVMLALGLFVALDQADAGPGWVSDVITALRVATAVLVAWFIAFAALARTAVPARAS</sequence>
<proteinExistence type="predicted"/>
<evidence type="ECO:0000256" key="1">
    <source>
        <dbReference type="SAM" id="Phobius"/>
    </source>
</evidence>
<keyword evidence="1" id="KW-1133">Transmembrane helix</keyword>